<dbReference type="EC" id="2.4.1.-" evidence="8"/>
<organism evidence="10">
    <name type="scientific">Caenorhabditis remanei</name>
    <name type="common">Caenorhabditis vulgaris</name>
    <dbReference type="NCBI Taxonomy" id="31234"/>
    <lineage>
        <taxon>Eukaryota</taxon>
        <taxon>Metazoa</taxon>
        <taxon>Ecdysozoa</taxon>
        <taxon>Nematoda</taxon>
        <taxon>Chromadorea</taxon>
        <taxon>Rhabditida</taxon>
        <taxon>Rhabditina</taxon>
        <taxon>Rhabditomorpha</taxon>
        <taxon>Rhabditoidea</taxon>
        <taxon>Rhabditidae</taxon>
        <taxon>Peloderinae</taxon>
        <taxon>Caenorhabditis</taxon>
    </lineage>
</organism>
<dbReference type="AlphaFoldDB" id="E3N3T4"/>
<keyword evidence="10" id="KW-1185">Reference proteome</keyword>
<dbReference type="GO" id="GO:0016757">
    <property type="term" value="F:glycosyltransferase activity"/>
    <property type="evidence" value="ECO:0007669"/>
    <property type="project" value="UniProtKB-UniRule"/>
</dbReference>
<evidence type="ECO:0000256" key="7">
    <source>
        <dbReference type="ARBA" id="ARBA00023136"/>
    </source>
</evidence>
<evidence type="ECO:0000313" key="9">
    <source>
        <dbReference type="EMBL" id="EFO85297.1"/>
    </source>
</evidence>
<dbReference type="PANTHER" id="PTHR21645">
    <property type="entry name" value="GLYCOSYLTRANSFERASE FAMILY 92 PROTEIN"/>
    <property type="match status" value="1"/>
</dbReference>
<evidence type="ECO:0000256" key="3">
    <source>
        <dbReference type="ARBA" id="ARBA00022676"/>
    </source>
</evidence>
<accession>E3N3T4</accession>
<dbReference type="HOGENOM" id="CLU_028496_0_0_1"/>
<comment type="subcellular location">
    <subcellularLocation>
        <location evidence="1">Membrane</location>
        <topology evidence="1">Single-pass membrane protein</topology>
    </subcellularLocation>
</comment>
<name>E3N3T4_CAERE</name>
<dbReference type="EMBL" id="DS268522">
    <property type="protein sequence ID" value="EFO85297.1"/>
    <property type="molecule type" value="Genomic_DNA"/>
</dbReference>
<reference evidence="9" key="1">
    <citation type="submission" date="2007-07" db="EMBL/GenBank/DDBJ databases">
        <title>PCAP assembly of the Caenorhabditis remanei genome.</title>
        <authorList>
            <consortium name="The Caenorhabditis remanei Sequencing Consortium"/>
            <person name="Wilson R.K."/>
        </authorList>
    </citation>
    <scope>NUCLEOTIDE SEQUENCE [LARGE SCALE GENOMIC DNA]</scope>
    <source>
        <strain evidence="9">PB4641</strain>
    </source>
</reference>
<protein>
    <recommendedName>
        <fullName evidence="8">Glycosyltransferase family 92 protein</fullName>
        <ecNumber evidence="8">2.4.1.-</ecNumber>
    </recommendedName>
</protein>
<evidence type="ECO:0000256" key="2">
    <source>
        <dbReference type="ARBA" id="ARBA00007647"/>
    </source>
</evidence>
<evidence type="ECO:0000256" key="6">
    <source>
        <dbReference type="ARBA" id="ARBA00022989"/>
    </source>
</evidence>
<keyword evidence="4 8" id="KW-0808">Transferase</keyword>
<dbReference type="eggNOG" id="KOG4735">
    <property type="taxonomic scope" value="Eukaryota"/>
</dbReference>
<dbReference type="InParanoid" id="E3N3T4"/>
<keyword evidence="6 8" id="KW-1133">Transmembrane helix</keyword>
<evidence type="ECO:0000313" key="10">
    <source>
        <dbReference type="Proteomes" id="UP000008281"/>
    </source>
</evidence>
<keyword evidence="7 8" id="KW-0472">Membrane</keyword>
<feature type="transmembrane region" description="Helical" evidence="8">
    <location>
        <begin position="31"/>
        <end position="49"/>
    </location>
</feature>
<dbReference type="Proteomes" id="UP000008281">
    <property type="component" value="Unassembled WGS sequence"/>
</dbReference>
<comment type="similarity">
    <text evidence="2 8">Belongs to the glycosyltransferase 92 family.</text>
</comment>
<dbReference type="GO" id="GO:0016020">
    <property type="term" value="C:membrane"/>
    <property type="evidence" value="ECO:0007669"/>
    <property type="project" value="UniProtKB-SubCell"/>
</dbReference>
<evidence type="ECO:0000256" key="4">
    <source>
        <dbReference type="ARBA" id="ARBA00022679"/>
    </source>
</evidence>
<dbReference type="Pfam" id="PF01697">
    <property type="entry name" value="Glyco_transf_92"/>
    <property type="match status" value="1"/>
</dbReference>
<dbReference type="OMA" id="DITHANY"/>
<keyword evidence="3 8" id="KW-0328">Glycosyltransferase</keyword>
<sequence>MFWNGEESYIQVSNRLNCDEYSILRRPWRHYIYFILTVILINIFLFYNFSTAWNLEIIFQNVSTHKSSESKDYLPSLQPGILEDPTGRLTRKLPVSHAFIVNAYYYPTSKSLGPNAVALNMVVDARNFDITHANYYVVGSNGTHEKLAKADSQIEGVIPCRYAPAMAKTNTLENMTKLEMESNGTRVEVRISIGNTLFTAKFQIPFKMARYTAPKPVIICISPQFVAEQWQIFIMHVHVANRFGGHLHIYLSSIIDSYFELMKEYEKQGYVTIDFWRRMKFAHSETPYFEPNINTELRNQAGAQTDCLLQYKEAAKYIAFFDMDDILFPMMYTSYLEEFDSEWTIQPNASSIVFKRREHEFVKAEYLSEFSMHDIISSLKSSRTIKAGKVIVKPHLYNSTWIHDSQHEDPKMRHRVGITTLIHVQRPLQKHSENNMTRLWQVKFGPLMVKFRPEDIRAIEEDIWRIRNISKVTKIAKRLPHTDFYLPIVFKCYYDVLYGPSNVEHTGIHSCPNAESCFMPQREDYKCIHSDAQYFSGPHMVPFTYHFSNNSFWSKDIGCYQ</sequence>
<dbReference type="InterPro" id="IPR008166">
    <property type="entry name" value="Glyco_transf_92"/>
</dbReference>
<dbReference type="OrthoDB" id="5809216at2759"/>
<evidence type="ECO:0000256" key="1">
    <source>
        <dbReference type="ARBA" id="ARBA00004167"/>
    </source>
</evidence>
<evidence type="ECO:0000256" key="5">
    <source>
        <dbReference type="ARBA" id="ARBA00022692"/>
    </source>
</evidence>
<proteinExistence type="inferred from homology"/>
<dbReference type="InterPro" id="IPR052012">
    <property type="entry name" value="GTase_92"/>
</dbReference>
<dbReference type="PANTHER" id="PTHR21645:SF21">
    <property type="entry name" value="GLYCOSYLTRANSFERASE FAMILY 92 PROTEIN"/>
    <property type="match status" value="1"/>
</dbReference>
<evidence type="ECO:0000256" key="8">
    <source>
        <dbReference type="RuleBase" id="RU366017"/>
    </source>
</evidence>
<keyword evidence="5 8" id="KW-0812">Transmembrane</keyword>
<gene>
    <name evidence="9" type="ORF">CRE_24640</name>
</gene>